<sequence>MHVFVINFFLIVFALWVYRLLSYFFGKDESKASKASYRRR</sequence>
<protein>
    <submittedName>
        <fullName evidence="2">Uncharacterized protein</fullName>
    </submittedName>
</protein>
<feature type="transmembrane region" description="Helical" evidence="1">
    <location>
        <begin position="6"/>
        <end position="26"/>
    </location>
</feature>
<dbReference type="Proteomes" id="UP000249547">
    <property type="component" value="Unassembled WGS sequence"/>
</dbReference>
<accession>A0A327QSP3</accession>
<organism evidence="2 3">
    <name type="scientific">Chitinophaga skermanii</name>
    <dbReference type="NCBI Taxonomy" id="331697"/>
    <lineage>
        <taxon>Bacteria</taxon>
        <taxon>Pseudomonadati</taxon>
        <taxon>Bacteroidota</taxon>
        <taxon>Chitinophagia</taxon>
        <taxon>Chitinophagales</taxon>
        <taxon>Chitinophagaceae</taxon>
        <taxon>Chitinophaga</taxon>
    </lineage>
</organism>
<dbReference type="RefSeq" id="WP_262511789.1">
    <property type="nucleotide sequence ID" value="NZ_QLLL01000003.1"/>
</dbReference>
<dbReference type="AlphaFoldDB" id="A0A327QSP3"/>
<reference evidence="2 3" key="1">
    <citation type="submission" date="2018-06" db="EMBL/GenBank/DDBJ databases">
        <title>Genomic Encyclopedia of Archaeal and Bacterial Type Strains, Phase II (KMG-II): from individual species to whole genera.</title>
        <authorList>
            <person name="Goeker M."/>
        </authorList>
    </citation>
    <scope>NUCLEOTIDE SEQUENCE [LARGE SCALE GENOMIC DNA]</scope>
    <source>
        <strain evidence="2 3">DSM 23857</strain>
    </source>
</reference>
<name>A0A327QSP3_9BACT</name>
<comment type="caution">
    <text evidence="2">The sequence shown here is derived from an EMBL/GenBank/DDBJ whole genome shotgun (WGS) entry which is preliminary data.</text>
</comment>
<proteinExistence type="predicted"/>
<keyword evidence="3" id="KW-1185">Reference proteome</keyword>
<evidence type="ECO:0000256" key="1">
    <source>
        <dbReference type="SAM" id="Phobius"/>
    </source>
</evidence>
<evidence type="ECO:0000313" key="2">
    <source>
        <dbReference type="EMBL" id="RAJ06968.1"/>
    </source>
</evidence>
<evidence type="ECO:0000313" key="3">
    <source>
        <dbReference type="Proteomes" id="UP000249547"/>
    </source>
</evidence>
<keyword evidence="1" id="KW-0812">Transmembrane</keyword>
<keyword evidence="1" id="KW-0472">Membrane</keyword>
<gene>
    <name evidence="2" type="ORF">LX64_02096</name>
</gene>
<dbReference type="EMBL" id="QLLL01000003">
    <property type="protein sequence ID" value="RAJ06968.1"/>
    <property type="molecule type" value="Genomic_DNA"/>
</dbReference>
<keyword evidence="1" id="KW-1133">Transmembrane helix</keyword>